<protein>
    <submittedName>
        <fullName evidence="1">Unnamed protein product</fullName>
    </submittedName>
</protein>
<proteinExistence type="predicted"/>
<keyword evidence="2" id="KW-1185">Reference proteome</keyword>
<sequence>MEWSKPDFFDVADGGCVIGLVVVAVGLVPDAAVDVVVTDGEEALFNLKSWLFDFDVMYDVSFSSAGGGRPAAVVGLSIFEVVVMCSRYR</sequence>
<organism evidence="1 2">
    <name type="scientific">Ambrosiozyma monospora</name>
    <name type="common">Yeast</name>
    <name type="synonym">Endomycopsis monosporus</name>
    <dbReference type="NCBI Taxonomy" id="43982"/>
    <lineage>
        <taxon>Eukaryota</taxon>
        <taxon>Fungi</taxon>
        <taxon>Dikarya</taxon>
        <taxon>Ascomycota</taxon>
        <taxon>Saccharomycotina</taxon>
        <taxon>Pichiomycetes</taxon>
        <taxon>Pichiales</taxon>
        <taxon>Pichiaceae</taxon>
        <taxon>Ambrosiozyma</taxon>
    </lineage>
</organism>
<reference evidence="1" key="1">
    <citation type="submission" date="2023-04" db="EMBL/GenBank/DDBJ databases">
        <title>Ambrosiozyma monospora NBRC 10751.</title>
        <authorList>
            <person name="Ichikawa N."/>
            <person name="Sato H."/>
            <person name="Tonouchi N."/>
        </authorList>
    </citation>
    <scope>NUCLEOTIDE SEQUENCE</scope>
    <source>
        <strain evidence="1">NBRC 10751</strain>
    </source>
</reference>
<comment type="caution">
    <text evidence="1">The sequence shown here is derived from an EMBL/GenBank/DDBJ whole genome shotgun (WGS) entry which is preliminary data.</text>
</comment>
<name>A0ACB5UBG8_AMBMO</name>
<evidence type="ECO:0000313" key="1">
    <source>
        <dbReference type="EMBL" id="GMF06416.1"/>
    </source>
</evidence>
<gene>
    <name evidence="1" type="ORF">Amon02_001268900</name>
</gene>
<accession>A0ACB5UBG8</accession>
<dbReference type="Proteomes" id="UP001165064">
    <property type="component" value="Unassembled WGS sequence"/>
</dbReference>
<evidence type="ECO:0000313" key="2">
    <source>
        <dbReference type="Proteomes" id="UP001165064"/>
    </source>
</evidence>
<dbReference type="EMBL" id="BSXS01015151">
    <property type="protein sequence ID" value="GMF06416.1"/>
    <property type="molecule type" value="Genomic_DNA"/>
</dbReference>